<feature type="domain" description="Alpha/beta hydrolase fold-3" evidence="2">
    <location>
        <begin position="78"/>
        <end position="290"/>
    </location>
</feature>
<dbReference type="PANTHER" id="PTHR48081">
    <property type="entry name" value="AB HYDROLASE SUPERFAMILY PROTEIN C4A8.06C"/>
    <property type="match status" value="1"/>
</dbReference>
<dbReference type="Proteomes" id="UP000800036">
    <property type="component" value="Unassembled WGS sequence"/>
</dbReference>
<name>A0A6A5ULC7_9PLEO</name>
<proteinExistence type="predicted"/>
<sequence length="321" mass="35068">MDSSSWKAFGEIDPELKALFASYVQQAAEASFNNPVDLKNTYGISKSEIQIPVRDGSTIRAVVYRPMSEISGALFGAVYYHGGGFVVGTPELWEHGAVIMVQQLGCTVVNVDYRLAPEHTFPTAALDAIDALHWAAANTSSIGADASKGFIVGGTSAGGNLAAVAAHSAVDSRLEPAPTGVYLSMPLLLHHHAIPEQWKPHLNSFEQNKDAMILNRQDILWFYDQYQPKPKSHLISPLLWPSGHKGQPPTYFQICGMDPLRDDALLYEHVLHEEYGVPTKKDIYSGIPHGGTDFLIAMPTLVYKALQDAKEGVEWLLNSAV</sequence>
<dbReference type="AlphaFoldDB" id="A0A6A5ULC7"/>
<dbReference type="InterPro" id="IPR029058">
    <property type="entry name" value="AB_hydrolase_fold"/>
</dbReference>
<evidence type="ECO:0000259" key="2">
    <source>
        <dbReference type="Pfam" id="PF07859"/>
    </source>
</evidence>
<accession>A0A6A5ULC7</accession>
<dbReference type="InterPro" id="IPR050300">
    <property type="entry name" value="GDXG_lipolytic_enzyme"/>
</dbReference>
<dbReference type="Pfam" id="PF07859">
    <property type="entry name" value="Abhydrolase_3"/>
    <property type="match status" value="1"/>
</dbReference>
<reference evidence="3" key="1">
    <citation type="journal article" date="2020" name="Stud. Mycol.">
        <title>101 Dothideomycetes genomes: a test case for predicting lifestyles and emergence of pathogens.</title>
        <authorList>
            <person name="Haridas S."/>
            <person name="Albert R."/>
            <person name="Binder M."/>
            <person name="Bloem J."/>
            <person name="Labutti K."/>
            <person name="Salamov A."/>
            <person name="Andreopoulos B."/>
            <person name="Baker S."/>
            <person name="Barry K."/>
            <person name="Bills G."/>
            <person name="Bluhm B."/>
            <person name="Cannon C."/>
            <person name="Castanera R."/>
            <person name="Culley D."/>
            <person name="Daum C."/>
            <person name="Ezra D."/>
            <person name="Gonzalez J."/>
            <person name="Henrissat B."/>
            <person name="Kuo A."/>
            <person name="Liang C."/>
            <person name="Lipzen A."/>
            <person name="Lutzoni F."/>
            <person name="Magnuson J."/>
            <person name="Mondo S."/>
            <person name="Nolan M."/>
            <person name="Ohm R."/>
            <person name="Pangilinan J."/>
            <person name="Park H.-J."/>
            <person name="Ramirez L."/>
            <person name="Alfaro M."/>
            <person name="Sun H."/>
            <person name="Tritt A."/>
            <person name="Yoshinaga Y."/>
            <person name="Zwiers L.-H."/>
            <person name="Turgeon B."/>
            <person name="Goodwin S."/>
            <person name="Spatafora J."/>
            <person name="Crous P."/>
            <person name="Grigoriev I."/>
        </authorList>
    </citation>
    <scope>NUCLEOTIDE SEQUENCE</scope>
    <source>
        <strain evidence="3">CBS 107.79</strain>
    </source>
</reference>
<protein>
    <recommendedName>
        <fullName evidence="2">Alpha/beta hydrolase fold-3 domain-containing protein</fullName>
    </recommendedName>
</protein>
<keyword evidence="4" id="KW-1185">Reference proteome</keyword>
<dbReference type="GO" id="GO:0016787">
    <property type="term" value="F:hydrolase activity"/>
    <property type="evidence" value="ECO:0007669"/>
    <property type="project" value="UniProtKB-KW"/>
</dbReference>
<dbReference type="PANTHER" id="PTHR48081:SF8">
    <property type="entry name" value="ALPHA_BETA HYDROLASE FOLD-3 DOMAIN-CONTAINING PROTEIN-RELATED"/>
    <property type="match status" value="1"/>
</dbReference>
<dbReference type="InterPro" id="IPR013094">
    <property type="entry name" value="AB_hydrolase_3"/>
</dbReference>
<keyword evidence="1" id="KW-0378">Hydrolase</keyword>
<evidence type="ECO:0000313" key="3">
    <source>
        <dbReference type="EMBL" id="KAF1966033.1"/>
    </source>
</evidence>
<dbReference type="OrthoDB" id="408631at2759"/>
<dbReference type="EMBL" id="ML976752">
    <property type="protein sequence ID" value="KAF1966033.1"/>
    <property type="molecule type" value="Genomic_DNA"/>
</dbReference>
<dbReference type="SUPFAM" id="SSF53474">
    <property type="entry name" value="alpha/beta-Hydrolases"/>
    <property type="match status" value="1"/>
</dbReference>
<evidence type="ECO:0000256" key="1">
    <source>
        <dbReference type="ARBA" id="ARBA00022801"/>
    </source>
</evidence>
<dbReference type="Gene3D" id="3.40.50.1820">
    <property type="entry name" value="alpha/beta hydrolase"/>
    <property type="match status" value="1"/>
</dbReference>
<evidence type="ECO:0000313" key="4">
    <source>
        <dbReference type="Proteomes" id="UP000800036"/>
    </source>
</evidence>
<organism evidence="3 4">
    <name type="scientific">Bimuria novae-zelandiae CBS 107.79</name>
    <dbReference type="NCBI Taxonomy" id="1447943"/>
    <lineage>
        <taxon>Eukaryota</taxon>
        <taxon>Fungi</taxon>
        <taxon>Dikarya</taxon>
        <taxon>Ascomycota</taxon>
        <taxon>Pezizomycotina</taxon>
        <taxon>Dothideomycetes</taxon>
        <taxon>Pleosporomycetidae</taxon>
        <taxon>Pleosporales</taxon>
        <taxon>Massarineae</taxon>
        <taxon>Didymosphaeriaceae</taxon>
        <taxon>Bimuria</taxon>
    </lineage>
</organism>
<gene>
    <name evidence="3" type="ORF">BU23DRAFT_593382</name>
</gene>